<keyword evidence="3" id="KW-1185">Reference proteome</keyword>
<dbReference type="InterPro" id="IPR003676">
    <property type="entry name" value="SAUR_fam"/>
</dbReference>
<comment type="similarity">
    <text evidence="1">Belongs to the ARG7 family.</text>
</comment>
<sequence length="146" mass="15460">MAKGGKLTKLKSVLKKMQSFKLGCPNGTSAASVAAASSSCGDEVETNNNNYNSFSDAGGDGSVGCGDSSLLRPVYVGKSRRRYLVGPDVAEHPLVRELVDRSGDGSGDGPITVGCEVVLFEHLLWMLENANPQPECLDELVEFYAC</sequence>
<dbReference type="Proteomes" id="UP000595140">
    <property type="component" value="Unassembled WGS sequence"/>
</dbReference>
<protein>
    <recommendedName>
        <fullName evidence="4">Auxin-responsive protein SAUR72</fullName>
    </recommendedName>
</protein>
<dbReference type="OrthoDB" id="1924524at2759"/>
<dbReference type="PANTHER" id="PTHR35296">
    <property type="entry name" value="EXPRESSED PROTEIN"/>
    <property type="match status" value="1"/>
</dbReference>
<dbReference type="GO" id="GO:0009733">
    <property type="term" value="P:response to auxin"/>
    <property type="evidence" value="ECO:0007669"/>
    <property type="project" value="InterPro"/>
</dbReference>
<dbReference type="AlphaFoldDB" id="A0A484M512"/>
<dbReference type="EMBL" id="OOIL02002583">
    <property type="protein sequence ID" value="VFQ83687.1"/>
    <property type="molecule type" value="Genomic_DNA"/>
</dbReference>
<reference evidence="2 3" key="1">
    <citation type="submission" date="2018-04" db="EMBL/GenBank/DDBJ databases">
        <authorList>
            <person name="Vogel A."/>
        </authorList>
    </citation>
    <scope>NUCLEOTIDE SEQUENCE [LARGE SCALE GENOMIC DNA]</scope>
</reference>
<evidence type="ECO:0000313" key="3">
    <source>
        <dbReference type="Proteomes" id="UP000595140"/>
    </source>
</evidence>
<name>A0A484M512_9ASTE</name>
<organism evidence="2 3">
    <name type="scientific">Cuscuta campestris</name>
    <dbReference type="NCBI Taxonomy" id="132261"/>
    <lineage>
        <taxon>Eukaryota</taxon>
        <taxon>Viridiplantae</taxon>
        <taxon>Streptophyta</taxon>
        <taxon>Embryophyta</taxon>
        <taxon>Tracheophyta</taxon>
        <taxon>Spermatophyta</taxon>
        <taxon>Magnoliopsida</taxon>
        <taxon>eudicotyledons</taxon>
        <taxon>Gunneridae</taxon>
        <taxon>Pentapetalae</taxon>
        <taxon>asterids</taxon>
        <taxon>lamiids</taxon>
        <taxon>Solanales</taxon>
        <taxon>Convolvulaceae</taxon>
        <taxon>Cuscuteae</taxon>
        <taxon>Cuscuta</taxon>
        <taxon>Cuscuta subgen. Grammica</taxon>
        <taxon>Cuscuta sect. Cleistogrammica</taxon>
    </lineage>
</organism>
<evidence type="ECO:0000313" key="2">
    <source>
        <dbReference type="EMBL" id="VFQ83687.1"/>
    </source>
</evidence>
<accession>A0A484M512</accession>
<evidence type="ECO:0000256" key="1">
    <source>
        <dbReference type="ARBA" id="ARBA00006974"/>
    </source>
</evidence>
<evidence type="ECO:0008006" key="4">
    <source>
        <dbReference type="Google" id="ProtNLM"/>
    </source>
</evidence>
<proteinExistence type="inferred from homology"/>
<dbReference type="Pfam" id="PF02519">
    <property type="entry name" value="Auxin_inducible"/>
    <property type="match status" value="1"/>
</dbReference>
<dbReference type="PANTHER" id="PTHR35296:SF8">
    <property type="entry name" value="SMALL AUXIN-UP RNA-RELATED"/>
    <property type="match status" value="1"/>
</dbReference>
<gene>
    <name evidence="2" type="ORF">CCAM_LOCUS25463</name>
</gene>